<feature type="region of interest" description="Disordered" evidence="1">
    <location>
        <begin position="113"/>
        <end position="132"/>
    </location>
</feature>
<keyword evidence="3" id="KW-1185">Reference proteome</keyword>
<dbReference type="EMBL" id="CP000774">
    <property type="protein sequence ID" value="ABS63631.1"/>
    <property type="molecule type" value="Genomic_DNA"/>
</dbReference>
<dbReference type="AlphaFoldDB" id="A7HUP8"/>
<dbReference type="RefSeq" id="WP_012110935.1">
    <property type="nucleotide sequence ID" value="NC_009719.1"/>
</dbReference>
<dbReference type="eggNOG" id="ENOG50342SX">
    <property type="taxonomic scope" value="Bacteria"/>
</dbReference>
<evidence type="ECO:0000313" key="2">
    <source>
        <dbReference type="EMBL" id="ABS63631.1"/>
    </source>
</evidence>
<proteinExistence type="predicted"/>
<dbReference type="KEGG" id="pla:Plav_2017"/>
<dbReference type="STRING" id="402881.Plav_2017"/>
<sequence length="480" mass="51837">MRGGVFAGRGAVRLGFWLLPAVSALLLPGCAAFGPDSDPNLTPPSLRMQTAADGPESILDELPPGPAGDLAPSTYGPEELVAEIEREQDRCAQGGEARDDHRQRYRRYRQQLQDGANAEAKALQDAGRDPYTDPRIRYMHEALIRLPENPDCDQNKKKMRIGYQPEFDATLEAGIAGTRLSLPSYRFLGTEMGGVPNLNTGYNFEGNEQTKSLHLGGSIGLGRYGLGDGFGGKLKLNVGLTYTDVEIDRNTGAFDPNGATLLIPGTGDGPSGAGFSLADAGGLNLVANSDYRLDYDHTSIRLKLSDEFWCDGEDDEDGPPFGLLPYIGLNYTRGNIDQRFAGSIPGYGRDFEYNTDVKVESWGPVFGAQFLAPVKRSPVLLRAGVTGSIEFNDAKGSDSLDFTGFARQTMQMSNDDTTFSYTLNAGVTVGAKSPIQFDIDGFYGAIGNTPVVTRDGVGPSRLDLERSDYAGAMLRTRFSF</sequence>
<dbReference type="Proteomes" id="UP000006377">
    <property type="component" value="Chromosome"/>
</dbReference>
<dbReference type="HOGENOM" id="CLU_568421_0_0_5"/>
<reference evidence="2 3" key="1">
    <citation type="journal article" date="2011" name="Stand. Genomic Sci.">
        <title>Complete genome sequence of Parvibaculum lavamentivorans type strain (DS-1(T)).</title>
        <authorList>
            <person name="Schleheck D."/>
            <person name="Weiss M."/>
            <person name="Pitluck S."/>
            <person name="Bruce D."/>
            <person name="Land M.L."/>
            <person name="Han S."/>
            <person name="Saunders E."/>
            <person name="Tapia R."/>
            <person name="Detter C."/>
            <person name="Brettin T."/>
            <person name="Han J."/>
            <person name="Woyke T."/>
            <person name="Goodwin L."/>
            <person name="Pennacchio L."/>
            <person name="Nolan M."/>
            <person name="Cook A.M."/>
            <person name="Kjelleberg S."/>
            <person name="Thomas T."/>
        </authorList>
    </citation>
    <scope>NUCLEOTIDE SEQUENCE [LARGE SCALE GENOMIC DNA]</scope>
    <source>
        <strain evidence="3">DS-1 / DSM 13023 / NCIMB 13966</strain>
    </source>
</reference>
<gene>
    <name evidence="2" type="ordered locus">Plav_2017</name>
</gene>
<feature type="region of interest" description="Disordered" evidence="1">
    <location>
        <begin position="55"/>
        <end position="74"/>
    </location>
</feature>
<evidence type="ECO:0000256" key="1">
    <source>
        <dbReference type="SAM" id="MobiDB-lite"/>
    </source>
</evidence>
<accession>A7HUP8</accession>
<organism evidence="2 3">
    <name type="scientific">Parvibaculum lavamentivorans (strain DS-1 / DSM 13023 / NCIMB 13966)</name>
    <dbReference type="NCBI Taxonomy" id="402881"/>
    <lineage>
        <taxon>Bacteria</taxon>
        <taxon>Pseudomonadati</taxon>
        <taxon>Pseudomonadota</taxon>
        <taxon>Alphaproteobacteria</taxon>
        <taxon>Hyphomicrobiales</taxon>
        <taxon>Parvibaculaceae</taxon>
        <taxon>Parvibaculum</taxon>
    </lineage>
</organism>
<protein>
    <submittedName>
        <fullName evidence="2">Uncharacterized protein</fullName>
    </submittedName>
</protein>
<name>A7HUP8_PARL1</name>
<dbReference type="OrthoDB" id="8453392at2"/>
<evidence type="ECO:0000313" key="3">
    <source>
        <dbReference type="Proteomes" id="UP000006377"/>
    </source>
</evidence>